<dbReference type="SUPFAM" id="SSF55681">
    <property type="entry name" value="Class II aaRS and biotin synthetases"/>
    <property type="match status" value="1"/>
</dbReference>
<dbReference type="InterPro" id="IPR036621">
    <property type="entry name" value="Anticodon-bd_dom_sf"/>
</dbReference>
<evidence type="ECO:0000256" key="4">
    <source>
        <dbReference type="ARBA" id="ARBA00022598"/>
    </source>
</evidence>
<dbReference type="Pfam" id="PF03129">
    <property type="entry name" value="HGTP_anticodon"/>
    <property type="match status" value="1"/>
</dbReference>
<comment type="subcellular location">
    <subcellularLocation>
        <location evidence="1 11">Cytoplasm</location>
    </subcellularLocation>
</comment>
<evidence type="ECO:0000259" key="12">
    <source>
        <dbReference type="PROSITE" id="PS50862"/>
    </source>
</evidence>
<dbReference type="InterPro" id="IPR004154">
    <property type="entry name" value="Anticodon-bd"/>
</dbReference>
<dbReference type="EMBL" id="LRFC01000001">
    <property type="protein sequence ID" value="KZE69379.1"/>
    <property type="molecule type" value="Genomic_DNA"/>
</dbReference>
<dbReference type="GO" id="GO:0005524">
    <property type="term" value="F:ATP binding"/>
    <property type="evidence" value="ECO:0007669"/>
    <property type="project" value="UniProtKB-UniRule"/>
</dbReference>
<dbReference type="FunFam" id="3.30.930.10:FF:000023">
    <property type="entry name" value="Proline--tRNA ligase"/>
    <property type="match status" value="1"/>
</dbReference>
<dbReference type="GO" id="GO:0017101">
    <property type="term" value="C:aminoacyl-tRNA synthetase multienzyme complex"/>
    <property type="evidence" value="ECO:0007669"/>
    <property type="project" value="TreeGrafter"/>
</dbReference>
<dbReference type="Gene3D" id="3.30.110.30">
    <property type="entry name" value="C-terminal domain of ProRS"/>
    <property type="match status" value="1"/>
</dbReference>
<dbReference type="FunFam" id="3.30.110.30:FF:000005">
    <property type="entry name" value="Proline--tRNA ligase"/>
    <property type="match status" value="1"/>
</dbReference>
<evidence type="ECO:0000256" key="7">
    <source>
        <dbReference type="ARBA" id="ARBA00022917"/>
    </source>
</evidence>
<comment type="catalytic activity">
    <reaction evidence="9 11">
        <text>tRNA(Pro) + L-proline + ATP = L-prolyl-tRNA(Pro) + AMP + diphosphate</text>
        <dbReference type="Rhea" id="RHEA:14305"/>
        <dbReference type="Rhea" id="RHEA-COMP:9700"/>
        <dbReference type="Rhea" id="RHEA-COMP:9702"/>
        <dbReference type="ChEBI" id="CHEBI:30616"/>
        <dbReference type="ChEBI" id="CHEBI:33019"/>
        <dbReference type="ChEBI" id="CHEBI:60039"/>
        <dbReference type="ChEBI" id="CHEBI:78442"/>
        <dbReference type="ChEBI" id="CHEBI:78532"/>
        <dbReference type="ChEBI" id="CHEBI:456215"/>
        <dbReference type="EC" id="6.1.1.15"/>
    </reaction>
</comment>
<reference evidence="14" key="1">
    <citation type="submission" date="2016-01" db="EMBL/GenBank/DDBJ databases">
        <title>Draft genome of Chromobacterium sp. F49.</title>
        <authorList>
            <person name="Hong K.W."/>
        </authorList>
    </citation>
    <scope>NUCLEOTIDE SEQUENCE [LARGE SCALE GENOMIC DNA]</scope>
    <source>
        <strain evidence="14">P7IIIA</strain>
    </source>
</reference>
<dbReference type="NCBIfam" id="TIGR00408">
    <property type="entry name" value="proS_fam_I"/>
    <property type="match status" value="1"/>
</dbReference>
<keyword evidence="5 11" id="KW-0547">Nucleotide-binding</keyword>
<protein>
    <recommendedName>
        <fullName evidence="11">Proline--tRNA ligase</fullName>
        <ecNumber evidence="11">6.1.1.15</ecNumber>
    </recommendedName>
    <alternativeName>
        <fullName evidence="11">Prolyl-tRNA synthetase</fullName>
        <shortName evidence="11">ProRS</shortName>
    </alternativeName>
</protein>
<dbReference type="InterPro" id="IPR033721">
    <property type="entry name" value="ProRS_core_arch_euk"/>
</dbReference>
<dbReference type="InterPro" id="IPR004499">
    <property type="entry name" value="Pro-tRNA-ligase_IIa_arc-type"/>
</dbReference>
<feature type="domain" description="Aminoacyl-transfer RNA synthetases class-II family profile" evidence="12">
    <location>
        <begin position="36"/>
        <end position="284"/>
    </location>
</feature>
<dbReference type="PANTHER" id="PTHR43382:SF2">
    <property type="entry name" value="BIFUNCTIONAL GLUTAMATE_PROLINE--TRNA LIGASE"/>
    <property type="match status" value="1"/>
</dbReference>
<dbReference type="Pfam" id="PF00587">
    <property type="entry name" value="tRNA-synt_2b"/>
    <property type="match status" value="1"/>
</dbReference>
<dbReference type="PROSITE" id="PS50862">
    <property type="entry name" value="AA_TRNA_LIGASE_II"/>
    <property type="match status" value="1"/>
</dbReference>
<evidence type="ECO:0000256" key="1">
    <source>
        <dbReference type="ARBA" id="ARBA00004496"/>
    </source>
</evidence>
<evidence type="ECO:0000313" key="14">
    <source>
        <dbReference type="Proteomes" id="UP000076567"/>
    </source>
</evidence>
<comment type="domain">
    <text evidence="11">Consists of three domains: the N-terminal catalytic domain, the anticodon-binding domain and the C-terminal extension.</text>
</comment>
<dbReference type="HAMAP" id="MF_01571">
    <property type="entry name" value="Pro_tRNA_synth_type3"/>
    <property type="match status" value="1"/>
</dbReference>
<dbReference type="CDD" id="cd00862">
    <property type="entry name" value="ProRS_anticodon_zinc"/>
    <property type="match status" value="1"/>
</dbReference>
<evidence type="ECO:0000256" key="8">
    <source>
        <dbReference type="ARBA" id="ARBA00023146"/>
    </source>
</evidence>
<keyword evidence="6 11" id="KW-0067">ATP-binding</keyword>
<comment type="subunit">
    <text evidence="2 11">Homodimer.</text>
</comment>
<dbReference type="OrthoDB" id="9809052at2"/>
<dbReference type="Gene3D" id="3.30.930.10">
    <property type="entry name" value="Bira Bifunctional Protein, Domain 2"/>
    <property type="match status" value="1"/>
</dbReference>
<dbReference type="RefSeq" id="WP_066236957.1">
    <property type="nucleotide sequence ID" value="NZ_LRFC01000001.1"/>
</dbReference>
<dbReference type="InterPro" id="IPR002314">
    <property type="entry name" value="aa-tRNA-synt_IIb"/>
</dbReference>
<dbReference type="GO" id="GO:0004827">
    <property type="term" value="F:proline-tRNA ligase activity"/>
    <property type="evidence" value="ECO:0007669"/>
    <property type="project" value="UniProtKB-UniRule"/>
</dbReference>
<keyword evidence="8 11" id="KW-0030">Aminoacyl-tRNA synthetase</keyword>
<dbReference type="Gene3D" id="3.40.50.800">
    <property type="entry name" value="Anticodon-binding domain"/>
    <property type="match status" value="1"/>
</dbReference>
<dbReference type="PANTHER" id="PTHR43382">
    <property type="entry name" value="PROLYL-TRNA SYNTHETASE"/>
    <property type="match status" value="1"/>
</dbReference>
<evidence type="ECO:0000313" key="13">
    <source>
        <dbReference type="EMBL" id="KZE69379.1"/>
    </source>
</evidence>
<dbReference type="InterPro" id="IPR017449">
    <property type="entry name" value="Pro-tRNA_synth_II"/>
</dbReference>
<accession>A0A163SLY9</accession>
<dbReference type="GO" id="GO:0005737">
    <property type="term" value="C:cytoplasm"/>
    <property type="evidence" value="ECO:0007669"/>
    <property type="project" value="UniProtKB-SubCell"/>
</dbReference>
<dbReference type="SUPFAM" id="SSF52954">
    <property type="entry name" value="Class II aaRS ABD-related"/>
    <property type="match status" value="1"/>
</dbReference>
<evidence type="ECO:0000256" key="6">
    <source>
        <dbReference type="ARBA" id="ARBA00022840"/>
    </source>
</evidence>
<comment type="caution">
    <text evidence="13">The sequence shown here is derived from an EMBL/GenBank/DDBJ whole genome shotgun (WGS) entry which is preliminary data.</text>
</comment>
<dbReference type="GO" id="GO:0016740">
    <property type="term" value="F:transferase activity"/>
    <property type="evidence" value="ECO:0007669"/>
    <property type="project" value="UniProtKB-ARBA"/>
</dbReference>
<keyword evidence="14" id="KW-1185">Reference proteome</keyword>
<dbReference type="InterPro" id="IPR002316">
    <property type="entry name" value="Pro-tRNA-ligase_IIa"/>
</dbReference>
<evidence type="ECO:0000256" key="5">
    <source>
        <dbReference type="ARBA" id="ARBA00022741"/>
    </source>
</evidence>
<dbReference type="CDD" id="cd00778">
    <property type="entry name" value="ProRS_core_arch_euk"/>
    <property type="match status" value="1"/>
</dbReference>
<dbReference type="Pfam" id="PF09180">
    <property type="entry name" value="ProRS-C_1"/>
    <property type="match status" value="1"/>
</dbReference>
<dbReference type="AlphaFoldDB" id="A0A163SLY9"/>
<dbReference type="InterPro" id="IPR016061">
    <property type="entry name" value="Pro-tRNA_ligase_II_C"/>
</dbReference>
<comment type="function">
    <text evidence="11">Catalyzes the attachment of proline to tRNA(Pro) in a two-step reaction: proline is first activated by ATP to form Pro-AMP and then transferred to the acceptor end of tRNA(Pro).</text>
</comment>
<dbReference type="Proteomes" id="UP000076567">
    <property type="component" value="Unassembled WGS sequence"/>
</dbReference>
<evidence type="ECO:0000256" key="9">
    <source>
        <dbReference type="ARBA" id="ARBA00047671"/>
    </source>
</evidence>
<keyword evidence="4 11" id="KW-0436">Ligase</keyword>
<organism evidence="13 14">
    <name type="scientific">Fictibacillus phosphorivorans</name>
    <dbReference type="NCBI Taxonomy" id="1221500"/>
    <lineage>
        <taxon>Bacteria</taxon>
        <taxon>Bacillati</taxon>
        <taxon>Bacillota</taxon>
        <taxon>Bacilli</taxon>
        <taxon>Bacillales</taxon>
        <taxon>Fictibacillaceae</taxon>
        <taxon>Fictibacillus</taxon>
    </lineage>
</organism>
<dbReference type="InterPro" id="IPR006195">
    <property type="entry name" value="aa-tRNA-synth_II"/>
</dbReference>
<keyword evidence="7 11" id="KW-0648">Protein biosynthesis</keyword>
<dbReference type="EC" id="6.1.1.15" evidence="11"/>
<dbReference type="SUPFAM" id="SSF64586">
    <property type="entry name" value="C-terminal domain of ProRS"/>
    <property type="match status" value="1"/>
</dbReference>
<dbReference type="InterPro" id="IPR045864">
    <property type="entry name" value="aa-tRNA-synth_II/BPL/LPL"/>
</dbReference>
<dbReference type="FunFam" id="3.40.50.800:FF:000005">
    <property type="entry name" value="bifunctional glutamate/proline--tRNA ligase"/>
    <property type="match status" value="1"/>
</dbReference>
<name>A0A163SLY9_9BACL</name>
<evidence type="ECO:0000256" key="3">
    <source>
        <dbReference type="ARBA" id="ARBA00022490"/>
    </source>
</evidence>
<keyword evidence="3 11" id="KW-0963">Cytoplasm</keyword>
<gene>
    <name evidence="11" type="primary">proS</name>
    <name evidence="13" type="ORF">AWM68_03690</name>
</gene>
<evidence type="ECO:0000256" key="11">
    <source>
        <dbReference type="HAMAP-Rule" id="MF_01571"/>
    </source>
</evidence>
<proteinExistence type="inferred from homology"/>
<dbReference type="PRINTS" id="PR01046">
    <property type="entry name" value="TRNASYNTHPRO"/>
</dbReference>
<evidence type="ECO:0000256" key="2">
    <source>
        <dbReference type="ARBA" id="ARBA00011738"/>
    </source>
</evidence>
<evidence type="ECO:0000256" key="10">
    <source>
        <dbReference type="ARBA" id="ARBA00060806"/>
    </source>
</evidence>
<sequence>MSKDFVKDVTSMKDDFAQWYTDVVTKAELIDYSSVRGSMILRPYGYAIWENIQKELDSQIKQTGHENVYMPLFIPESLLQKEKDHIEGFAPEVAWVTHGGEEKLTERLCVRPTSEVLFAEHFKNIIHSYRDLPKLYNQWSNVVRWEKTTRPFLRTLEFLWQEGHTCHETDEEAHEETVRMLNVYAKLCEEYLAIPVIKGQKTEKEKFAGAKYTYTIESLMHDGKALQSGTSHHLGDGFAKAFGIEFTNREGKLQTVQQTSWGFTTRIIGAMIMVHGDDRGLVVPPKIAPTQLMILPIAQHKEGVLDFAYDLKDKLSKTVRTGIDASDKKPGWKFNEYEMKGIPLRLEVGPRDIEQKQVILVRRDTGEKQTVSLHNLETQVQEILNDIQYSLFEKAKTHRENKTTAVTTFDEFKNQLVQKGGFIKAMWCGDEACENYIKDETGATSRCLPFDQEKISEKCVCCEQEGKHLVYWAKAY</sequence>
<dbReference type="GO" id="GO:0006433">
    <property type="term" value="P:prolyl-tRNA aminoacylation"/>
    <property type="evidence" value="ECO:0007669"/>
    <property type="project" value="UniProtKB-UniRule"/>
</dbReference>
<dbReference type="SMART" id="SM00946">
    <property type="entry name" value="ProRS-C_1"/>
    <property type="match status" value="1"/>
</dbReference>
<comment type="similarity">
    <text evidence="10 11">Belongs to the class-II aminoacyl-tRNA synthetase family. ProS type 3 subfamily.</text>
</comment>
<dbReference type="GO" id="GO:0140096">
    <property type="term" value="F:catalytic activity, acting on a protein"/>
    <property type="evidence" value="ECO:0007669"/>
    <property type="project" value="UniProtKB-ARBA"/>
</dbReference>